<dbReference type="InterPro" id="IPR000847">
    <property type="entry name" value="LysR_HTH_N"/>
</dbReference>
<comment type="similarity">
    <text evidence="1">Belongs to the LysR transcriptional regulatory family.</text>
</comment>
<dbReference type="RefSeq" id="WP_218392637.1">
    <property type="nucleotide sequence ID" value="NZ_JAHUZE010000002.1"/>
</dbReference>
<dbReference type="PANTHER" id="PTHR30537:SF3">
    <property type="entry name" value="TRANSCRIPTIONAL REGULATORY PROTEIN"/>
    <property type="match status" value="1"/>
</dbReference>
<evidence type="ECO:0000256" key="2">
    <source>
        <dbReference type="ARBA" id="ARBA00023015"/>
    </source>
</evidence>
<name>A0ABS6T3G8_9RHOB</name>
<dbReference type="PROSITE" id="PS50931">
    <property type="entry name" value="HTH_LYSR"/>
    <property type="match status" value="1"/>
</dbReference>
<sequence>MKQMDWDDLRFVLAVADAGSLSGAARRLGVNHATVLRRIDGFENRAGLPIFDRTPRGYRVASQRRRVIEKMREVETAVLGVERAMTAASAPLAGVVRVTSTDSLCIGVLPAIIGALESEAEGLVIDLSSQNLHVDLARLDADIAVRPALERPEGLIGEEAARMGFAVYQAAGSNTATWLGFTNGLAKIWLARAFDDMAGDDPMVAGSDSFLVLREMAATGRGRAILPCVLGDPDPRLSRVEGLTDIPSTPLWVVSHPDLADVPRIRTVRAMLGAALAAHTDRLAGVPNA</sequence>
<keyword evidence="2" id="KW-0805">Transcription regulation</keyword>
<evidence type="ECO:0000313" key="6">
    <source>
        <dbReference type="EMBL" id="MBV7379515.1"/>
    </source>
</evidence>
<dbReference type="Proteomes" id="UP000756530">
    <property type="component" value="Unassembled WGS sequence"/>
</dbReference>
<dbReference type="InterPro" id="IPR058163">
    <property type="entry name" value="LysR-type_TF_proteobact-type"/>
</dbReference>
<keyword evidence="4" id="KW-0804">Transcription</keyword>
<reference evidence="6 7" key="1">
    <citation type="submission" date="2021-05" db="EMBL/GenBank/DDBJ databases">
        <title>Culturable bacteria isolated from Daya Bay.</title>
        <authorList>
            <person name="Zheng W."/>
            <person name="Yu S."/>
            <person name="Huang Y."/>
        </authorList>
    </citation>
    <scope>NUCLEOTIDE SEQUENCE [LARGE SCALE GENOMIC DNA]</scope>
    <source>
        <strain evidence="6 7">DP4N28-5</strain>
    </source>
</reference>
<keyword evidence="7" id="KW-1185">Reference proteome</keyword>
<evidence type="ECO:0000256" key="1">
    <source>
        <dbReference type="ARBA" id="ARBA00009437"/>
    </source>
</evidence>
<keyword evidence="3" id="KW-0238">DNA-binding</keyword>
<dbReference type="Pfam" id="PF00126">
    <property type="entry name" value="HTH_1"/>
    <property type="match status" value="1"/>
</dbReference>
<dbReference type="EMBL" id="JAHUZE010000002">
    <property type="protein sequence ID" value="MBV7379515.1"/>
    <property type="molecule type" value="Genomic_DNA"/>
</dbReference>
<protein>
    <submittedName>
        <fullName evidence="6">LysR family transcriptional regulator</fullName>
    </submittedName>
</protein>
<evidence type="ECO:0000313" key="7">
    <source>
        <dbReference type="Proteomes" id="UP000756530"/>
    </source>
</evidence>
<gene>
    <name evidence="6" type="ORF">KJP28_11295</name>
</gene>
<dbReference type="InterPro" id="IPR005119">
    <property type="entry name" value="LysR_subst-bd"/>
</dbReference>
<comment type="caution">
    <text evidence="6">The sequence shown here is derived from an EMBL/GenBank/DDBJ whole genome shotgun (WGS) entry which is preliminary data.</text>
</comment>
<feature type="domain" description="HTH lysR-type" evidence="5">
    <location>
        <begin position="4"/>
        <end position="61"/>
    </location>
</feature>
<evidence type="ECO:0000256" key="3">
    <source>
        <dbReference type="ARBA" id="ARBA00023125"/>
    </source>
</evidence>
<dbReference type="Pfam" id="PF03466">
    <property type="entry name" value="LysR_substrate"/>
    <property type="match status" value="1"/>
</dbReference>
<evidence type="ECO:0000256" key="4">
    <source>
        <dbReference type="ARBA" id="ARBA00023163"/>
    </source>
</evidence>
<proteinExistence type="inferred from homology"/>
<organism evidence="6 7">
    <name type="scientific">Maritimibacter dapengensis</name>
    <dbReference type="NCBI Taxonomy" id="2836868"/>
    <lineage>
        <taxon>Bacteria</taxon>
        <taxon>Pseudomonadati</taxon>
        <taxon>Pseudomonadota</taxon>
        <taxon>Alphaproteobacteria</taxon>
        <taxon>Rhodobacterales</taxon>
        <taxon>Roseobacteraceae</taxon>
        <taxon>Maritimibacter</taxon>
    </lineage>
</organism>
<accession>A0ABS6T3G8</accession>
<evidence type="ECO:0000259" key="5">
    <source>
        <dbReference type="PROSITE" id="PS50931"/>
    </source>
</evidence>
<dbReference type="PANTHER" id="PTHR30537">
    <property type="entry name" value="HTH-TYPE TRANSCRIPTIONAL REGULATOR"/>
    <property type="match status" value="1"/>
</dbReference>